<comment type="caution">
    <text evidence="1">The sequence shown here is derived from an EMBL/GenBank/DDBJ whole genome shotgun (WGS) entry which is preliminary data.</text>
</comment>
<evidence type="ECO:0000313" key="2">
    <source>
        <dbReference type="Proteomes" id="UP000003688"/>
    </source>
</evidence>
<evidence type="ECO:0000313" key="1">
    <source>
        <dbReference type="EMBL" id="EEF60543.1"/>
    </source>
</evidence>
<gene>
    <name evidence="1" type="ORF">Cflav_PD3513</name>
</gene>
<reference evidence="1 2" key="1">
    <citation type="journal article" date="2011" name="J. Bacteriol.">
        <title>Genome sequence of 'Pedosphaera parvula' Ellin514, an aerobic Verrucomicrobial isolate from pasture soil.</title>
        <authorList>
            <person name="Kant R."/>
            <person name="van Passel M.W."/>
            <person name="Sangwan P."/>
            <person name="Palva A."/>
            <person name="Lucas S."/>
            <person name="Copeland A."/>
            <person name="Lapidus A."/>
            <person name="Glavina Del Rio T."/>
            <person name="Dalin E."/>
            <person name="Tice H."/>
            <person name="Bruce D."/>
            <person name="Goodwin L."/>
            <person name="Pitluck S."/>
            <person name="Chertkov O."/>
            <person name="Larimer F.W."/>
            <person name="Land M.L."/>
            <person name="Hauser L."/>
            <person name="Brettin T.S."/>
            <person name="Detter J.C."/>
            <person name="Han S."/>
            <person name="de Vos W.M."/>
            <person name="Janssen P.H."/>
            <person name="Smidt H."/>
        </authorList>
    </citation>
    <scope>NUCLEOTIDE SEQUENCE [LARGE SCALE GENOMIC DNA]</scope>
    <source>
        <strain evidence="1 2">Ellin514</strain>
    </source>
</reference>
<keyword evidence="2" id="KW-1185">Reference proteome</keyword>
<dbReference type="AlphaFoldDB" id="B9XI50"/>
<organism evidence="1 2">
    <name type="scientific">Pedosphaera parvula (strain Ellin514)</name>
    <dbReference type="NCBI Taxonomy" id="320771"/>
    <lineage>
        <taxon>Bacteria</taxon>
        <taxon>Pseudomonadati</taxon>
        <taxon>Verrucomicrobiota</taxon>
        <taxon>Pedosphaerae</taxon>
        <taxon>Pedosphaerales</taxon>
        <taxon>Pedosphaeraceae</taxon>
        <taxon>Pedosphaera</taxon>
    </lineage>
</organism>
<protein>
    <submittedName>
        <fullName evidence="1">Uncharacterized protein</fullName>
    </submittedName>
</protein>
<dbReference type="RefSeq" id="WP_007415494.1">
    <property type="nucleotide sequence ID" value="NZ_ABOX02000016.1"/>
</dbReference>
<dbReference type="STRING" id="320771.Cflav_PD3513"/>
<dbReference type="Proteomes" id="UP000003688">
    <property type="component" value="Unassembled WGS sequence"/>
</dbReference>
<sequence>MPYALLQKNLEPIDVEKLRRAFVGQKRISAADAPIIASKAFGILLRSLDLEEAKNLNRALLGESIETDIVEERQLPALPLPKLIKQMELTPQAMILFDPLGRKVPNDWSQIAMLAAGMVKESTIQRTRKEWEVEKMRTIPGLMIPIRTKEKKFEYSSRETSEWSLRLEIVLNGGAARFQIAADDFNYACLGERKVADDTNNLCLLLRELANLAPQARLNQGATWMWNNEGEVTAYPRKEALWDEITWTLWKG</sequence>
<name>B9XI50_PEDPL</name>
<accession>B9XI50</accession>
<proteinExistence type="predicted"/>
<dbReference type="EMBL" id="ABOX02000016">
    <property type="protein sequence ID" value="EEF60543.1"/>
    <property type="molecule type" value="Genomic_DNA"/>
</dbReference>